<dbReference type="KEGG" id="bmh:BMWSH_3930"/>
<proteinExistence type="predicted"/>
<name>A0A8D3X1W0_PRIMW</name>
<evidence type="ECO:0000313" key="2">
    <source>
        <dbReference type="EMBL" id="AEN90811.1"/>
    </source>
</evidence>
<dbReference type="AlphaFoldDB" id="A0A8D3X1W0"/>
<sequence>MIALSYNKKRHEEKETTNGYSHPITHRFISHSCLIVSVTRIEMIL</sequence>
<feature type="region of interest" description="Disordered" evidence="1">
    <location>
        <begin position="1"/>
        <end position="21"/>
    </location>
</feature>
<gene>
    <name evidence="2" type="ORF">BMWSH_3930</name>
</gene>
<evidence type="ECO:0000313" key="3">
    <source>
        <dbReference type="Proteomes" id="UP000001283"/>
    </source>
</evidence>
<organism evidence="2 3">
    <name type="scientific">Priestia megaterium (strain WSH-002)</name>
    <name type="common">Bacillus megaterium</name>
    <dbReference type="NCBI Taxonomy" id="1006007"/>
    <lineage>
        <taxon>Bacteria</taxon>
        <taxon>Bacillati</taxon>
        <taxon>Bacillota</taxon>
        <taxon>Bacilli</taxon>
        <taxon>Bacillales</taxon>
        <taxon>Bacillaceae</taxon>
        <taxon>Priestia</taxon>
    </lineage>
</organism>
<protein>
    <submittedName>
        <fullName evidence="2">Uncharacterized protein</fullName>
    </submittedName>
</protein>
<reference evidence="2 3" key="1">
    <citation type="journal article" date="2011" name="J. Bacteriol.">
        <title>Complete genome sequence of the industrial strain Bacillus megaterium WSH-002.</title>
        <authorList>
            <person name="Liu L."/>
            <person name="Li Y."/>
            <person name="Zhang J."/>
            <person name="Zou W."/>
            <person name="Zhou Z."/>
            <person name="Liu J."/>
            <person name="Li X."/>
            <person name="Wang L."/>
            <person name="Chen J."/>
        </authorList>
    </citation>
    <scope>NUCLEOTIDE SEQUENCE [LARGE SCALE GENOMIC DNA]</scope>
    <source>
        <strain evidence="2 3">WSH-002</strain>
    </source>
</reference>
<dbReference type="Proteomes" id="UP000001283">
    <property type="component" value="Chromosome"/>
</dbReference>
<dbReference type="EMBL" id="CP003017">
    <property type="protein sequence ID" value="AEN90811.1"/>
    <property type="molecule type" value="Genomic_DNA"/>
</dbReference>
<evidence type="ECO:0000256" key="1">
    <source>
        <dbReference type="SAM" id="MobiDB-lite"/>
    </source>
</evidence>
<accession>A0A8D3X1W0</accession>